<dbReference type="GO" id="GO:0004519">
    <property type="term" value="F:endonuclease activity"/>
    <property type="evidence" value="ECO:0007669"/>
    <property type="project" value="UniProtKB-KW"/>
</dbReference>
<dbReference type="InterPro" id="IPR051212">
    <property type="entry name" value="Type-I_RE_S_subunit"/>
</dbReference>
<feature type="domain" description="Type I restriction modification DNA specificity" evidence="5">
    <location>
        <begin position="238"/>
        <end position="372"/>
    </location>
</feature>
<keyword evidence="3" id="KW-0238">DNA-binding</keyword>
<evidence type="ECO:0000256" key="1">
    <source>
        <dbReference type="ARBA" id="ARBA00010923"/>
    </source>
</evidence>
<evidence type="ECO:0000313" key="6">
    <source>
        <dbReference type="EMBL" id="QVY41018.1"/>
    </source>
</evidence>
<sequence>MSEARWIVPKNWEWTTISRIAKVVGGGTPSSKVPDNFTKNGIPWITPADLTGYSNAYISHGRRDLSEIGYASCGATLLPIGTVLFSSRAPIGYCVIAAKQLSTSQGFKNILLKKDILPEYVRYYLLSSKQYAESLAGGSTFLELSGQRMGEIAIPIAPFAEQKRIVEKVSGLLSRTANAKYELDKIPALINRFKSILLTNLFDSESTNNVDKISLKDLAISAQNGISKRRGDTGRPINVLRLSDLSNAKFIGESPRTIDLTEVEEEKFTLHDGDLLCIRVNGSENLVGRMLTWNSKEKWAFCDHFIRYSLDTKKVIPEYIEYFFSTDKIRNVIETSFVSSAGQKTVNQSLIGNISIPIPNKKIQAEIVRRIKNNLLWLDQVVVDCNLCNEKLPKLDAGILLSAFKGNLTTQDSNDEVAELLLSRIVSERISVPKTSKSRNSKNKPMISDPKARLLQDSESWPDRGLPFDEVAKRTPIPHDTMRDILFSLLSEEEPELQQFFDKDAKCMYLKRVRK</sequence>
<dbReference type="AlphaFoldDB" id="A0A8E7P3B9"/>
<dbReference type="CDD" id="cd17523">
    <property type="entry name" value="RMtype1_S_StySPI-TRD2-CR2_like"/>
    <property type="match status" value="1"/>
</dbReference>
<keyword evidence="6" id="KW-0255">Endonuclease</keyword>
<feature type="domain" description="Type I restriction modification DNA specificity" evidence="5">
    <location>
        <begin position="9"/>
        <end position="183"/>
    </location>
</feature>
<evidence type="ECO:0000259" key="5">
    <source>
        <dbReference type="Pfam" id="PF01420"/>
    </source>
</evidence>
<evidence type="ECO:0000256" key="3">
    <source>
        <dbReference type="ARBA" id="ARBA00023125"/>
    </source>
</evidence>
<name>A0A8E7P3B9_SALMU</name>
<dbReference type="EC" id="3.1.21.-" evidence="6"/>
<feature type="region of interest" description="Disordered" evidence="4">
    <location>
        <begin position="433"/>
        <end position="461"/>
    </location>
</feature>
<evidence type="ECO:0000256" key="2">
    <source>
        <dbReference type="ARBA" id="ARBA00022747"/>
    </source>
</evidence>
<comment type="similarity">
    <text evidence="1">Belongs to the type-I restriction system S methylase family.</text>
</comment>
<proteinExistence type="inferred from homology"/>
<accession>A0A8E7P3B9</accession>
<dbReference type="SUPFAM" id="SSF116734">
    <property type="entry name" value="DNA methylase specificity domain"/>
    <property type="match status" value="2"/>
</dbReference>
<dbReference type="GO" id="GO:0003677">
    <property type="term" value="F:DNA binding"/>
    <property type="evidence" value="ECO:0007669"/>
    <property type="project" value="UniProtKB-KW"/>
</dbReference>
<dbReference type="Gene3D" id="3.90.220.20">
    <property type="entry name" value="DNA methylase specificity domains"/>
    <property type="match status" value="2"/>
</dbReference>
<dbReference type="PANTHER" id="PTHR43140:SF1">
    <property type="entry name" value="TYPE I RESTRICTION ENZYME ECOKI SPECIFICITY SUBUNIT"/>
    <property type="match status" value="1"/>
</dbReference>
<reference evidence="6" key="1">
    <citation type="submission" date="2018-07" db="EMBL/GenBank/DDBJ databases">
        <authorList>
            <consortium name="GenomeTrakr network: Whole genome sequencing for foodborne pathogen traceback"/>
        </authorList>
    </citation>
    <scope>NUCLEOTIDE SEQUENCE</scope>
    <source>
        <strain evidence="6">CFSAN008798</strain>
    </source>
</reference>
<protein>
    <submittedName>
        <fullName evidence="6">Restriction endonuclease subunit S</fullName>
        <ecNumber evidence="6">3.1.21.-</ecNumber>
    </submittedName>
</protein>
<dbReference type="InterPro" id="IPR000055">
    <property type="entry name" value="Restrct_endonuc_typeI_TRD"/>
</dbReference>
<dbReference type="REBASE" id="513502">
    <property type="entry name" value="S.Sen8798ORF5870P"/>
</dbReference>
<reference evidence="6" key="2">
    <citation type="submission" date="2021-05" db="EMBL/GenBank/DDBJ databases">
        <title>Whole genome PacBio Sequel sequence of Salmonella enterica subsp. enterica.</title>
        <authorList>
            <person name="Hoffmann M."/>
            <person name="Balkey M."/>
            <person name="Luo Y."/>
        </authorList>
    </citation>
    <scope>NUCLEOTIDE SEQUENCE</scope>
    <source>
        <strain evidence="6">CFSAN008798</strain>
    </source>
</reference>
<keyword evidence="6" id="KW-0540">Nuclease</keyword>
<dbReference type="CDD" id="cd17273">
    <property type="entry name" value="RMtype1_S_EcoJA69PI-TRD1-CR1_like"/>
    <property type="match status" value="1"/>
</dbReference>
<dbReference type="GO" id="GO:0016787">
    <property type="term" value="F:hydrolase activity"/>
    <property type="evidence" value="ECO:0007669"/>
    <property type="project" value="UniProtKB-KW"/>
</dbReference>
<dbReference type="EMBL" id="CP075048">
    <property type="protein sequence ID" value="QVY41018.1"/>
    <property type="molecule type" value="Genomic_DNA"/>
</dbReference>
<dbReference type="InterPro" id="IPR044946">
    <property type="entry name" value="Restrct_endonuc_typeI_TRD_sf"/>
</dbReference>
<dbReference type="GO" id="GO:0009307">
    <property type="term" value="P:DNA restriction-modification system"/>
    <property type="evidence" value="ECO:0007669"/>
    <property type="project" value="UniProtKB-KW"/>
</dbReference>
<organism evidence="6">
    <name type="scientific">Salmonella muenchen</name>
    <dbReference type="NCBI Taxonomy" id="596"/>
    <lineage>
        <taxon>Bacteria</taxon>
        <taxon>Pseudomonadati</taxon>
        <taxon>Pseudomonadota</taxon>
        <taxon>Gammaproteobacteria</taxon>
        <taxon>Enterobacterales</taxon>
        <taxon>Enterobacteriaceae</taxon>
        <taxon>Salmonella</taxon>
    </lineage>
</organism>
<keyword evidence="2" id="KW-0680">Restriction system</keyword>
<keyword evidence="6" id="KW-0378">Hydrolase</keyword>
<gene>
    <name evidence="6" type="ORF">B6J96_05875</name>
</gene>
<evidence type="ECO:0000256" key="4">
    <source>
        <dbReference type="SAM" id="MobiDB-lite"/>
    </source>
</evidence>
<dbReference type="Pfam" id="PF01420">
    <property type="entry name" value="Methylase_S"/>
    <property type="match status" value="2"/>
</dbReference>
<dbReference type="PANTHER" id="PTHR43140">
    <property type="entry name" value="TYPE-1 RESTRICTION ENZYME ECOKI SPECIFICITY PROTEIN"/>
    <property type="match status" value="1"/>
</dbReference>